<keyword evidence="1 2" id="KW-0812">Transmembrane</keyword>
<feature type="transmembrane region" description="Helical" evidence="1">
    <location>
        <begin position="12"/>
        <end position="34"/>
    </location>
</feature>
<accession>A0AB34LHL9</accession>
<dbReference type="EMBL" id="JNHK01000058">
    <property type="protein sequence ID" value="KDS39272.1"/>
    <property type="molecule type" value="Genomic_DNA"/>
</dbReference>
<dbReference type="AlphaFoldDB" id="A0AB34LHL9"/>
<protein>
    <submittedName>
        <fullName evidence="2">Transmembrane Fragile-X-F family protein</fullName>
    </submittedName>
</protein>
<sequence length="128" mass="14402">MSKEVSSGGISFFGLLAIVFITLKLTNVIAWSWWWVLLPLWGPVAFMLSLGGSCIDWARDIKVGEKMKVVFSCFMGSKDNHGPAYTVRKQANKLFAVYHGSHPIYKDIVNLPVAVNIVMSKLNIWERI</sequence>
<keyword evidence="1" id="KW-1133">Transmembrane helix</keyword>
<comment type="caution">
    <text evidence="2">The sequence shown here is derived from an EMBL/GenBank/DDBJ whole genome shotgun (WGS) entry which is preliminary data.</text>
</comment>
<name>A0AB34LHL9_PARDI</name>
<feature type="transmembrane region" description="Helical" evidence="1">
    <location>
        <begin position="40"/>
        <end position="58"/>
    </location>
</feature>
<organism evidence="2 3">
    <name type="scientific">Parabacteroides distasonis str. 3776 D15 i</name>
    <dbReference type="NCBI Taxonomy" id="1339342"/>
    <lineage>
        <taxon>Bacteria</taxon>
        <taxon>Pseudomonadati</taxon>
        <taxon>Bacteroidota</taxon>
        <taxon>Bacteroidia</taxon>
        <taxon>Bacteroidales</taxon>
        <taxon>Tannerellaceae</taxon>
        <taxon>Parabacteroides</taxon>
    </lineage>
</organism>
<dbReference type="RefSeq" id="WP_036612554.1">
    <property type="nucleotide sequence ID" value="NZ_JNHK01000058.1"/>
</dbReference>
<gene>
    <name evidence="2" type="ORF">M091_4579</name>
</gene>
<proteinExistence type="predicted"/>
<dbReference type="Proteomes" id="UP000027850">
    <property type="component" value="Unassembled WGS sequence"/>
</dbReference>
<evidence type="ECO:0000313" key="3">
    <source>
        <dbReference type="Proteomes" id="UP000027850"/>
    </source>
</evidence>
<evidence type="ECO:0000313" key="2">
    <source>
        <dbReference type="EMBL" id="KDS39272.1"/>
    </source>
</evidence>
<reference evidence="2 3" key="1">
    <citation type="submission" date="2014-04" db="EMBL/GenBank/DDBJ databases">
        <authorList>
            <person name="Sears C."/>
            <person name="Carroll K."/>
            <person name="Sack B.R."/>
            <person name="Qadri F."/>
            <person name="Myers L.L."/>
            <person name="Chung G.-T."/>
            <person name="Escheverria P."/>
            <person name="Fraser C.M."/>
            <person name="Sadzewicz L."/>
            <person name="Shefchek K.A."/>
            <person name="Tallon L."/>
            <person name="Das S.P."/>
            <person name="Daugherty S."/>
            <person name="Mongodin E.F."/>
        </authorList>
    </citation>
    <scope>NUCLEOTIDE SEQUENCE [LARGE SCALE GENOMIC DNA]</scope>
    <source>
        <strain evidence="2 3">3776 D15 i</strain>
    </source>
</reference>
<evidence type="ECO:0000256" key="1">
    <source>
        <dbReference type="SAM" id="Phobius"/>
    </source>
</evidence>
<keyword evidence="1" id="KW-0472">Membrane</keyword>